<dbReference type="InterPro" id="IPR006016">
    <property type="entry name" value="UspA"/>
</dbReference>
<evidence type="ECO:0000259" key="2">
    <source>
        <dbReference type="Pfam" id="PF00582"/>
    </source>
</evidence>
<protein>
    <submittedName>
        <fullName evidence="3">Universal stress protein</fullName>
    </submittedName>
</protein>
<dbReference type="GeneID" id="71852607"/>
<comment type="similarity">
    <text evidence="1">Belongs to the universal stress protein A family.</text>
</comment>
<dbReference type="InterPro" id="IPR006015">
    <property type="entry name" value="Universal_stress_UspA"/>
</dbReference>
<dbReference type="Pfam" id="PF00582">
    <property type="entry name" value="Usp"/>
    <property type="match status" value="1"/>
</dbReference>
<dbReference type="AlphaFoldDB" id="A0ABD5P3Q9"/>
<dbReference type="SUPFAM" id="SSF52402">
    <property type="entry name" value="Adenine nucleotide alpha hydrolases-like"/>
    <property type="match status" value="1"/>
</dbReference>
<dbReference type="PRINTS" id="PR01438">
    <property type="entry name" value="UNVRSLSTRESS"/>
</dbReference>
<dbReference type="Proteomes" id="UP001595821">
    <property type="component" value="Unassembled WGS sequence"/>
</dbReference>
<dbReference type="CDD" id="cd00293">
    <property type="entry name" value="USP-like"/>
    <property type="match status" value="1"/>
</dbReference>
<feature type="domain" description="UspA" evidence="2">
    <location>
        <begin position="3"/>
        <end position="149"/>
    </location>
</feature>
<proteinExistence type="inferred from homology"/>
<evidence type="ECO:0000313" key="3">
    <source>
        <dbReference type="EMBL" id="MFC4248974.1"/>
    </source>
</evidence>
<dbReference type="InterPro" id="IPR014729">
    <property type="entry name" value="Rossmann-like_a/b/a_fold"/>
</dbReference>
<gene>
    <name evidence="3" type="ORF">ACFOZ7_18935</name>
</gene>
<evidence type="ECO:0000256" key="1">
    <source>
        <dbReference type="ARBA" id="ARBA00008791"/>
    </source>
</evidence>
<dbReference type="Gene3D" id="3.40.50.620">
    <property type="entry name" value="HUPs"/>
    <property type="match status" value="1"/>
</dbReference>
<dbReference type="PANTHER" id="PTHR46268">
    <property type="entry name" value="STRESS RESPONSE PROTEIN NHAX"/>
    <property type="match status" value="1"/>
</dbReference>
<accession>A0ABD5P3Q9</accession>
<name>A0ABD5P3Q9_9EURY</name>
<sequence length="149" mass="16412">MGDHILVPVDGSPLSRRALEVALEEYPDAEITALHVIDPTEPGYSVAGVEFQSDVEPRHGSEQWYERAEELATDLLDELTEIEDEHDASITTEVVTGRADREIVDYADSHDVDHIIMGSHGRGGDVHLLLGSVTEAVAFRAPMRVTLIR</sequence>
<evidence type="ECO:0000313" key="4">
    <source>
        <dbReference type="Proteomes" id="UP001595821"/>
    </source>
</evidence>
<reference evidence="3 4" key="1">
    <citation type="journal article" date="2014" name="Int. J. Syst. Evol. Microbiol.">
        <title>Complete genome sequence of Corynebacterium casei LMG S-19264T (=DSM 44701T), isolated from a smear-ripened cheese.</title>
        <authorList>
            <consortium name="US DOE Joint Genome Institute (JGI-PGF)"/>
            <person name="Walter F."/>
            <person name="Albersmeier A."/>
            <person name="Kalinowski J."/>
            <person name="Ruckert C."/>
        </authorList>
    </citation>
    <scope>NUCLEOTIDE SEQUENCE [LARGE SCALE GENOMIC DNA]</scope>
    <source>
        <strain evidence="3 4">IBRC-M 10912</strain>
    </source>
</reference>
<comment type="caution">
    <text evidence="3">The sequence shown here is derived from an EMBL/GenBank/DDBJ whole genome shotgun (WGS) entry which is preliminary data.</text>
</comment>
<dbReference type="PANTHER" id="PTHR46268:SF24">
    <property type="entry name" value="UNIVERSAL STRESS PROTEIN"/>
    <property type="match status" value="1"/>
</dbReference>
<dbReference type="EMBL" id="JBHSDJ010000129">
    <property type="protein sequence ID" value="MFC4248974.1"/>
    <property type="molecule type" value="Genomic_DNA"/>
</dbReference>
<dbReference type="RefSeq" id="WP_246971795.1">
    <property type="nucleotide sequence ID" value="NZ_CP095397.1"/>
</dbReference>
<organism evidence="3 4">
    <name type="scientific">Natribaculum luteum</name>
    <dbReference type="NCBI Taxonomy" id="1586232"/>
    <lineage>
        <taxon>Archaea</taxon>
        <taxon>Methanobacteriati</taxon>
        <taxon>Methanobacteriota</taxon>
        <taxon>Stenosarchaea group</taxon>
        <taxon>Halobacteria</taxon>
        <taxon>Halobacteriales</taxon>
        <taxon>Natrialbaceae</taxon>
        <taxon>Natribaculum</taxon>
    </lineage>
</organism>